<comment type="caution">
    <text evidence="2">The sequence shown here is derived from an EMBL/GenBank/DDBJ whole genome shotgun (WGS) entry which is preliminary data.</text>
</comment>
<organism evidence="2 3">
    <name type="scientific">Streptomyces qinglanensis</name>
    <dbReference type="NCBI Taxonomy" id="943816"/>
    <lineage>
        <taxon>Bacteria</taxon>
        <taxon>Bacillati</taxon>
        <taxon>Actinomycetota</taxon>
        <taxon>Actinomycetes</taxon>
        <taxon>Kitasatosporales</taxon>
        <taxon>Streptomycetaceae</taxon>
        <taxon>Streptomyces</taxon>
    </lineage>
</organism>
<sequence length="101" mass="10817">MTTTPEPTADVIAERISRFLEERTKTSFAVDTDVFASGGVNSLFAMELVVFLEEAFDVEIAGSDLRLDNMRTVTAMTALVQRLRAEDAAESGDAGDGAARG</sequence>
<dbReference type="Gene3D" id="1.10.1200.10">
    <property type="entry name" value="ACP-like"/>
    <property type="match status" value="1"/>
</dbReference>
<reference evidence="2 3" key="1">
    <citation type="journal article" date="2016" name="Front. Microbiol.">
        <title>Comparative Genomics Analysis of Streptomyces Species Reveals Their Adaptation to the Marine Environment and Their Diversity at the Genomic Level.</title>
        <authorList>
            <person name="Tian X."/>
            <person name="Zhang Z."/>
            <person name="Yang T."/>
            <person name="Chen M."/>
            <person name="Li J."/>
            <person name="Chen F."/>
            <person name="Yang J."/>
            <person name="Li W."/>
            <person name="Zhang B."/>
            <person name="Zhang Z."/>
            <person name="Wu J."/>
            <person name="Zhang C."/>
            <person name="Long L."/>
            <person name="Xiao J."/>
        </authorList>
    </citation>
    <scope>NUCLEOTIDE SEQUENCE [LARGE SCALE GENOMIC DNA]</scope>
    <source>
        <strain evidence="2 3">SCSIO M10379</strain>
    </source>
</reference>
<name>A0A1E7K8I6_9ACTN</name>
<dbReference type="Pfam" id="PF00550">
    <property type="entry name" value="PP-binding"/>
    <property type="match status" value="1"/>
</dbReference>
<gene>
    <name evidence="2" type="ORF">AN217_23290</name>
</gene>
<dbReference type="SUPFAM" id="SSF47336">
    <property type="entry name" value="ACP-like"/>
    <property type="match status" value="1"/>
</dbReference>
<protein>
    <submittedName>
        <fullName evidence="2">Methoxymalonate biosynthesis protein</fullName>
    </submittedName>
</protein>
<dbReference type="PATRIC" id="fig|943816.4.peg.4212"/>
<dbReference type="EMBL" id="LJGV01000022">
    <property type="protein sequence ID" value="OEV00241.1"/>
    <property type="molecule type" value="Genomic_DNA"/>
</dbReference>
<dbReference type="InterPro" id="IPR036736">
    <property type="entry name" value="ACP-like_sf"/>
</dbReference>
<dbReference type="InterPro" id="IPR009081">
    <property type="entry name" value="PP-bd_ACP"/>
</dbReference>
<dbReference type="PROSITE" id="PS50075">
    <property type="entry name" value="CARRIER"/>
    <property type="match status" value="1"/>
</dbReference>
<evidence type="ECO:0000313" key="2">
    <source>
        <dbReference type="EMBL" id="OEV00241.1"/>
    </source>
</evidence>
<feature type="domain" description="Carrier" evidence="1">
    <location>
        <begin position="6"/>
        <end position="84"/>
    </location>
</feature>
<evidence type="ECO:0000259" key="1">
    <source>
        <dbReference type="PROSITE" id="PS50075"/>
    </source>
</evidence>
<dbReference type="AlphaFoldDB" id="A0A1E7K8I6"/>
<proteinExistence type="predicted"/>
<dbReference type="RefSeq" id="WP_019355928.1">
    <property type="nucleotide sequence ID" value="NZ_LJGV01000022.1"/>
</dbReference>
<accession>A0A1E7K8I6</accession>
<dbReference type="Proteomes" id="UP000175829">
    <property type="component" value="Unassembled WGS sequence"/>
</dbReference>
<evidence type="ECO:0000313" key="3">
    <source>
        <dbReference type="Proteomes" id="UP000175829"/>
    </source>
</evidence>